<dbReference type="FunCoup" id="A0A1X2HQM3">
    <property type="interactions" value="335"/>
</dbReference>
<dbReference type="CDD" id="cd01658">
    <property type="entry name" value="Ribosomal_L30"/>
    <property type="match status" value="1"/>
</dbReference>
<keyword evidence="2" id="KW-0689">Ribosomal protein</keyword>
<comment type="caution">
    <text evidence="6">The sequence shown here is derived from an EMBL/GenBank/DDBJ whole genome shotgun (WGS) entry which is preliminary data.</text>
</comment>
<dbReference type="InterPro" id="IPR005996">
    <property type="entry name" value="Ribosomal_uL30_bac-type"/>
</dbReference>
<dbReference type="AlphaFoldDB" id="A0A1X2HQM3"/>
<dbReference type="HAMAP" id="MF_01371_B">
    <property type="entry name" value="Ribosomal_uL30_B"/>
    <property type="match status" value="1"/>
</dbReference>
<evidence type="ECO:0000313" key="6">
    <source>
        <dbReference type="EMBL" id="ORZ01693.1"/>
    </source>
</evidence>
<dbReference type="NCBIfam" id="TIGR01308">
    <property type="entry name" value="rpmD_bact"/>
    <property type="match status" value="1"/>
</dbReference>
<gene>
    <name evidence="6" type="ORF">BCR43DRAFT_487343</name>
</gene>
<feature type="domain" description="Large ribosomal subunit protein uL30-like ferredoxin-like fold" evidence="5">
    <location>
        <begin position="18"/>
        <end position="68"/>
    </location>
</feature>
<dbReference type="GO" id="GO:0015934">
    <property type="term" value="C:large ribosomal subunit"/>
    <property type="evidence" value="ECO:0007669"/>
    <property type="project" value="InterPro"/>
</dbReference>
<dbReference type="InParanoid" id="A0A1X2HQM3"/>
<dbReference type="InterPro" id="IPR036919">
    <property type="entry name" value="Ribo_uL30_ferredoxin-like_sf"/>
</dbReference>
<evidence type="ECO:0000313" key="7">
    <source>
        <dbReference type="Proteomes" id="UP000242180"/>
    </source>
</evidence>
<dbReference type="Pfam" id="PF00327">
    <property type="entry name" value="Ribosomal_L30"/>
    <property type="match status" value="1"/>
</dbReference>
<protein>
    <recommendedName>
        <fullName evidence="4">Large ribosomal subunit protein uL30m</fullName>
    </recommendedName>
</protein>
<dbReference type="Gene3D" id="3.30.1390.20">
    <property type="entry name" value="Ribosomal protein L30, ferredoxin-like fold domain"/>
    <property type="match status" value="1"/>
</dbReference>
<evidence type="ECO:0000256" key="2">
    <source>
        <dbReference type="ARBA" id="ARBA00022980"/>
    </source>
</evidence>
<dbReference type="PANTHER" id="PTHR15892:SF2">
    <property type="entry name" value="LARGE RIBOSOMAL SUBUNIT PROTEIN UL30M"/>
    <property type="match status" value="1"/>
</dbReference>
<sequence>MNAQQRMFSTSASLAKYYKVTLRRSTIGLPKQDRATAKTLGLYRLNQTTYHPVSPSAAGLILKIKEIVKVENVEAIPEKSNTKADRGYEVIGNVL</sequence>
<dbReference type="OMA" id="FHPAEPQ"/>
<evidence type="ECO:0000256" key="4">
    <source>
        <dbReference type="ARBA" id="ARBA00035281"/>
    </source>
</evidence>
<keyword evidence="3" id="KW-0687">Ribonucleoprotein</keyword>
<dbReference type="GO" id="GO:0005739">
    <property type="term" value="C:mitochondrion"/>
    <property type="evidence" value="ECO:0007669"/>
    <property type="project" value="TreeGrafter"/>
</dbReference>
<dbReference type="GO" id="GO:0003735">
    <property type="term" value="F:structural constituent of ribosome"/>
    <property type="evidence" value="ECO:0007669"/>
    <property type="project" value="InterPro"/>
</dbReference>
<evidence type="ECO:0000256" key="1">
    <source>
        <dbReference type="ARBA" id="ARBA00007594"/>
    </source>
</evidence>
<reference evidence="6 7" key="1">
    <citation type="submission" date="2016-07" db="EMBL/GenBank/DDBJ databases">
        <title>Pervasive Adenine N6-methylation of Active Genes in Fungi.</title>
        <authorList>
            <consortium name="DOE Joint Genome Institute"/>
            <person name="Mondo S.J."/>
            <person name="Dannebaum R.O."/>
            <person name="Kuo R.C."/>
            <person name="Labutti K."/>
            <person name="Haridas S."/>
            <person name="Kuo A."/>
            <person name="Salamov A."/>
            <person name="Ahrendt S.R."/>
            <person name="Lipzen A."/>
            <person name="Sullivan W."/>
            <person name="Andreopoulos W.B."/>
            <person name="Clum A."/>
            <person name="Lindquist E."/>
            <person name="Daum C."/>
            <person name="Ramamoorthy G.K."/>
            <person name="Gryganskyi A."/>
            <person name="Culley D."/>
            <person name="Magnuson J.K."/>
            <person name="James T.Y."/>
            <person name="O'Malley M.A."/>
            <person name="Stajich J.E."/>
            <person name="Spatafora J.W."/>
            <person name="Visel A."/>
            <person name="Grigoriev I.V."/>
        </authorList>
    </citation>
    <scope>NUCLEOTIDE SEQUENCE [LARGE SCALE GENOMIC DNA]</scope>
    <source>
        <strain evidence="6 7">NRRL 2496</strain>
    </source>
</reference>
<comment type="similarity">
    <text evidence="1">Belongs to the universal ribosomal protein uL30 family.</text>
</comment>
<dbReference type="PANTHER" id="PTHR15892">
    <property type="entry name" value="MITOCHONDRIAL RIBOSOMAL PROTEIN L30"/>
    <property type="match status" value="1"/>
</dbReference>
<evidence type="ECO:0000259" key="5">
    <source>
        <dbReference type="Pfam" id="PF00327"/>
    </source>
</evidence>
<evidence type="ECO:0000256" key="3">
    <source>
        <dbReference type="ARBA" id="ARBA00023274"/>
    </source>
</evidence>
<dbReference type="STRING" id="13706.A0A1X2HQM3"/>
<dbReference type="GO" id="GO:0006412">
    <property type="term" value="P:translation"/>
    <property type="evidence" value="ECO:0007669"/>
    <property type="project" value="InterPro"/>
</dbReference>
<accession>A0A1X2HQM3</accession>
<dbReference type="OrthoDB" id="509901at2759"/>
<organism evidence="6 7">
    <name type="scientific">Syncephalastrum racemosum</name>
    <name type="common">Filamentous fungus</name>
    <dbReference type="NCBI Taxonomy" id="13706"/>
    <lineage>
        <taxon>Eukaryota</taxon>
        <taxon>Fungi</taxon>
        <taxon>Fungi incertae sedis</taxon>
        <taxon>Mucoromycota</taxon>
        <taxon>Mucoromycotina</taxon>
        <taxon>Mucoromycetes</taxon>
        <taxon>Mucorales</taxon>
        <taxon>Syncephalastraceae</taxon>
        <taxon>Syncephalastrum</taxon>
    </lineage>
</organism>
<proteinExistence type="inferred from homology"/>
<name>A0A1X2HQM3_SYNRA</name>
<dbReference type="SUPFAM" id="SSF55129">
    <property type="entry name" value="Ribosomal protein L30p/L7e"/>
    <property type="match status" value="1"/>
</dbReference>
<dbReference type="EMBL" id="MCGN01000002">
    <property type="protein sequence ID" value="ORZ01693.1"/>
    <property type="molecule type" value="Genomic_DNA"/>
</dbReference>
<keyword evidence="7" id="KW-1185">Reference proteome</keyword>
<dbReference type="Proteomes" id="UP000242180">
    <property type="component" value="Unassembled WGS sequence"/>
</dbReference>
<dbReference type="InterPro" id="IPR016082">
    <property type="entry name" value="Ribosomal_uL30_ferredoxin-like"/>
</dbReference>